<accession>A0A066YGE9</accession>
<dbReference type="eggNOG" id="ENOG50320F9">
    <property type="taxonomic scope" value="Bacteria"/>
</dbReference>
<dbReference type="HOGENOM" id="CLU_1188706_0_0_11"/>
<evidence type="ECO:0000313" key="2">
    <source>
        <dbReference type="Proteomes" id="UP000027178"/>
    </source>
</evidence>
<organism evidence="1 2">
    <name type="scientific">Kitasatospora cheerisanensis KCTC 2395</name>
    <dbReference type="NCBI Taxonomy" id="1348663"/>
    <lineage>
        <taxon>Bacteria</taxon>
        <taxon>Bacillati</taxon>
        <taxon>Actinomycetota</taxon>
        <taxon>Actinomycetes</taxon>
        <taxon>Kitasatosporales</taxon>
        <taxon>Streptomycetaceae</taxon>
        <taxon>Kitasatospora</taxon>
    </lineage>
</organism>
<proteinExistence type="predicted"/>
<evidence type="ECO:0000313" key="1">
    <source>
        <dbReference type="EMBL" id="KDN80573.1"/>
    </source>
</evidence>
<dbReference type="OrthoDB" id="3378006at2"/>
<keyword evidence="2" id="KW-1185">Reference proteome</keyword>
<reference evidence="1 2" key="1">
    <citation type="submission" date="2014-05" db="EMBL/GenBank/DDBJ databases">
        <title>Draft Genome Sequence of Kitasatospora cheerisanensis KCTC 2395.</title>
        <authorList>
            <person name="Nam D.H."/>
        </authorList>
    </citation>
    <scope>NUCLEOTIDE SEQUENCE [LARGE SCALE GENOMIC DNA]</scope>
    <source>
        <strain evidence="1 2">KCTC 2395</strain>
    </source>
</reference>
<dbReference type="EMBL" id="JNBY01000169">
    <property type="protein sequence ID" value="KDN80573.1"/>
    <property type="molecule type" value="Genomic_DNA"/>
</dbReference>
<dbReference type="Pfam" id="PF19692">
    <property type="entry name" value="DUF6193"/>
    <property type="match status" value="1"/>
</dbReference>
<name>A0A066YGE9_9ACTN</name>
<gene>
    <name evidence="1" type="ORF">KCH_76220</name>
</gene>
<sequence length="238" mass="26431">MTFGETLLRTAEGLGVVLPEQETWSSAAKRLGVTCPEPEKWSSKAEYVDAGLGRRVTVTPADAERGTYWVHLRSGHLFLADGLTADPAEMVRAVAAWLGGAGLEEVREQAPCIGYRPWALAHEREPLGAVELEWCRRLDRVHRWPMNGFPRVHALLTAAYAQPVLRQLMPVTSHFNLWFSTSIKPNRRINGVGPMIWPHYERSYAVLDGHEVLARFETPEEAVTFVVAGLPEGIGPAT</sequence>
<protein>
    <submittedName>
        <fullName evidence="1">Uncharacterized protein</fullName>
    </submittedName>
</protein>
<dbReference type="PATRIC" id="fig|1348663.4.peg.7373"/>
<comment type="caution">
    <text evidence="1">The sequence shown here is derived from an EMBL/GenBank/DDBJ whole genome shotgun (WGS) entry which is preliminary data.</text>
</comment>
<dbReference type="Proteomes" id="UP000027178">
    <property type="component" value="Unassembled WGS sequence"/>
</dbReference>
<dbReference type="AlphaFoldDB" id="A0A066YGE9"/>
<dbReference type="RefSeq" id="WP_051653826.1">
    <property type="nucleotide sequence ID" value="NZ_KK853997.1"/>
</dbReference>
<dbReference type="InterPro" id="IPR045682">
    <property type="entry name" value="DUF6193"/>
</dbReference>